<protein>
    <submittedName>
        <fullName evidence="1">Uncharacterized protein</fullName>
    </submittedName>
</protein>
<proteinExistence type="predicted"/>
<dbReference type="EMBL" id="JAMZIH010000093">
    <property type="protein sequence ID" value="KAJ1679969.1"/>
    <property type="molecule type" value="Genomic_DNA"/>
</dbReference>
<evidence type="ECO:0000313" key="1">
    <source>
        <dbReference type="EMBL" id="KAJ1679969.1"/>
    </source>
</evidence>
<dbReference type="Proteomes" id="UP001145114">
    <property type="component" value="Unassembled WGS sequence"/>
</dbReference>
<accession>A0ACC1HZV7</accession>
<reference evidence="1" key="1">
    <citation type="submission" date="2022-06" db="EMBL/GenBank/DDBJ databases">
        <title>Phylogenomic reconstructions and comparative analyses of Kickxellomycotina fungi.</title>
        <authorList>
            <person name="Reynolds N.K."/>
            <person name="Stajich J.E."/>
            <person name="Barry K."/>
            <person name="Grigoriev I.V."/>
            <person name="Crous P."/>
            <person name="Smith M.E."/>
        </authorList>
    </citation>
    <scope>NUCLEOTIDE SEQUENCE</scope>
    <source>
        <strain evidence="1">RSA 2271</strain>
    </source>
</reference>
<organism evidence="1 2">
    <name type="scientific">Spiromyces aspiralis</name>
    <dbReference type="NCBI Taxonomy" id="68401"/>
    <lineage>
        <taxon>Eukaryota</taxon>
        <taxon>Fungi</taxon>
        <taxon>Fungi incertae sedis</taxon>
        <taxon>Zoopagomycota</taxon>
        <taxon>Kickxellomycotina</taxon>
        <taxon>Kickxellomycetes</taxon>
        <taxon>Kickxellales</taxon>
        <taxon>Kickxellaceae</taxon>
        <taxon>Spiromyces</taxon>
    </lineage>
</organism>
<name>A0ACC1HZV7_9FUNG</name>
<comment type="caution">
    <text evidence="1">The sequence shown here is derived from an EMBL/GenBank/DDBJ whole genome shotgun (WGS) entry which is preliminary data.</text>
</comment>
<evidence type="ECO:0000313" key="2">
    <source>
        <dbReference type="Proteomes" id="UP001145114"/>
    </source>
</evidence>
<keyword evidence="2" id="KW-1185">Reference proteome</keyword>
<feature type="non-terminal residue" evidence="1">
    <location>
        <position position="1"/>
    </location>
</feature>
<sequence>CPRCEREEETQAHFFKCKQGDPERGEKDWGGRETKTVAEKYLDNRNAFIGPTEVVHKALRLAAYLDQHEKEKEKSNGEDRVREYQRWKARCEAQIDREEGSRISPETRRRRMRMEQPATAAGDGLRADGIPERVRTIRGREADKQRFLSMKMSVVSFPELDDFLSDHGLALRPEARRRQYLVATRDIKAGSLIYTLPPLYAFPQIDQPGPARCFACFEDLGDHGFCCSACKSVTYCSLPCQQAHWRHWHHIECQTVKDLRMFPRASRKATTDRGVSSSVYAGPRGAGEFDLEAAMVVGVAGVLAHVNRKLAHAPPPLGRPAVPEWQVLQTKAYTHLLSHRASLPGDLVSRFTLLAKTLLGRGKVRIEDLVKEATGDATTPFDAIVNMACRFHCNNFICHDASLFSIGEMAHPVTSLLFNHSCLPNCIPLYDRRGNQVVRAIEDIPAGLELTIAYTDPITPRTMRLKRLKHAYAFDCLCPRCTGEPTASPGHFPDPQLMEAFWQRQRALDRDFDSECLQRSHSASHSPPSPEAVPGNLLELVSDPKHTPSFAVPAAPGSAAVAGIATPGYETYLRSWIEYADHVSARSLFAKFAEFSKFSSLASPIDRAATDSGGRAGSSNAKDRLALALYAAWRVLLMYKLMYPRHHPMTAYQEEKLAALLLSYLNTYVLSETQRRRLLESVEACLSDARTILLTSLGGLDAEANGSPPLVGVEAVRQELATLIHALESAKRGPR</sequence>
<gene>
    <name evidence="1" type="ORF">EV182_000947</name>
</gene>